<keyword evidence="2" id="KW-1185">Reference proteome</keyword>
<evidence type="ECO:0000313" key="2">
    <source>
        <dbReference type="Proteomes" id="UP000028990"/>
    </source>
</evidence>
<dbReference type="Proteomes" id="UP000028990">
    <property type="component" value="Unassembled WGS sequence"/>
</dbReference>
<dbReference type="EMBL" id="KN122100">
    <property type="protein sequence ID" value="KFO33372.1"/>
    <property type="molecule type" value="Genomic_DNA"/>
</dbReference>
<protein>
    <submittedName>
        <fullName evidence="1">Glycerol-3-phosphate dehydrogenase 1-like protein</fullName>
    </submittedName>
</protein>
<name>A0A091DQL8_FUKDA</name>
<gene>
    <name evidence="1" type="ORF">H920_05270</name>
</gene>
<reference evidence="1 2" key="1">
    <citation type="submission" date="2013-11" db="EMBL/GenBank/DDBJ databases">
        <title>The Damaraland mole rat (Fukomys damarensis) genome and evolution of African mole rats.</title>
        <authorList>
            <person name="Gladyshev V.N."/>
            <person name="Fang X."/>
        </authorList>
    </citation>
    <scope>NUCLEOTIDE SEQUENCE [LARGE SCALE GENOMIC DNA]</scope>
    <source>
        <tissue evidence="1">Liver</tissue>
    </source>
</reference>
<dbReference type="AlphaFoldDB" id="A0A091DQL8"/>
<evidence type="ECO:0000313" key="1">
    <source>
        <dbReference type="EMBL" id="KFO33372.1"/>
    </source>
</evidence>
<accession>A0A091DQL8</accession>
<organism evidence="1 2">
    <name type="scientific">Fukomys damarensis</name>
    <name type="common">Damaraland mole rat</name>
    <name type="synonym">Cryptomys damarensis</name>
    <dbReference type="NCBI Taxonomy" id="885580"/>
    <lineage>
        <taxon>Eukaryota</taxon>
        <taxon>Metazoa</taxon>
        <taxon>Chordata</taxon>
        <taxon>Craniata</taxon>
        <taxon>Vertebrata</taxon>
        <taxon>Euteleostomi</taxon>
        <taxon>Mammalia</taxon>
        <taxon>Eutheria</taxon>
        <taxon>Euarchontoglires</taxon>
        <taxon>Glires</taxon>
        <taxon>Rodentia</taxon>
        <taxon>Hystricomorpha</taxon>
        <taxon>Bathyergidae</taxon>
        <taxon>Fukomys</taxon>
    </lineage>
</organism>
<proteinExistence type="predicted"/>
<sequence>MENGLLFKELLQTPNFRITVVDDADTVELCGALKAIAGTSAQFFLPFSSYTFLDSAVYFGQPQFRG</sequence>